<evidence type="ECO:0000256" key="2">
    <source>
        <dbReference type="ARBA" id="ARBA00022729"/>
    </source>
</evidence>
<keyword evidence="2" id="KW-0732">Signal</keyword>
<sequence length="129" mass="14557">MTYLFYSTLTLLTFVLTTLAYLFRATWLPHLSHSRTASYLYSRLPGNSSFEADIEAGLSSSNFDLNTNLAAGDSRSGLDDGAKREILQIMKKRRLKFDEARKVYMEQRFAANGIGADGRPRDPKFVSFS</sequence>
<name>A0AA40DB88_9PEZI</name>
<proteinExistence type="inferred from homology"/>
<comment type="similarity">
    <text evidence="1">Belongs to the UPF0357 family.</text>
</comment>
<organism evidence="3 4">
    <name type="scientific">Cercophora samala</name>
    <dbReference type="NCBI Taxonomy" id="330535"/>
    <lineage>
        <taxon>Eukaryota</taxon>
        <taxon>Fungi</taxon>
        <taxon>Dikarya</taxon>
        <taxon>Ascomycota</taxon>
        <taxon>Pezizomycotina</taxon>
        <taxon>Sordariomycetes</taxon>
        <taxon>Sordariomycetidae</taxon>
        <taxon>Sordariales</taxon>
        <taxon>Lasiosphaeriaceae</taxon>
        <taxon>Cercophora</taxon>
    </lineage>
</organism>
<evidence type="ECO:0000313" key="3">
    <source>
        <dbReference type="EMBL" id="KAK0668666.1"/>
    </source>
</evidence>
<protein>
    <submittedName>
        <fullName evidence="3">Uncharacterized protein</fullName>
    </submittedName>
</protein>
<dbReference type="InterPro" id="IPR018559">
    <property type="entry name" value="DUF2015"/>
</dbReference>
<evidence type="ECO:0000313" key="4">
    <source>
        <dbReference type="Proteomes" id="UP001174997"/>
    </source>
</evidence>
<keyword evidence="4" id="KW-1185">Reference proteome</keyword>
<accession>A0AA40DB88</accession>
<evidence type="ECO:0000256" key="1">
    <source>
        <dbReference type="ARBA" id="ARBA00008325"/>
    </source>
</evidence>
<reference evidence="3" key="1">
    <citation type="submission" date="2023-06" db="EMBL/GenBank/DDBJ databases">
        <title>Genome-scale phylogeny and comparative genomics of the fungal order Sordariales.</title>
        <authorList>
            <consortium name="Lawrence Berkeley National Laboratory"/>
            <person name="Hensen N."/>
            <person name="Bonometti L."/>
            <person name="Westerberg I."/>
            <person name="Brannstrom I.O."/>
            <person name="Guillou S."/>
            <person name="Cros-Aarteil S."/>
            <person name="Calhoun S."/>
            <person name="Haridas S."/>
            <person name="Kuo A."/>
            <person name="Mondo S."/>
            <person name="Pangilinan J."/>
            <person name="Riley R."/>
            <person name="Labutti K."/>
            <person name="Andreopoulos B."/>
            <person name="Lipzen A."/>
            <person name="Chen C."/>
            <person name="Yanf M."/>
            <person name="Daum C."/>
            <person name="Ng V."/>
            <person name="Clum A."/>
            <person name="Steindorff A."/>
            <person name="Ohm R."/>
            <person name="Martin F."/>
            <person name="Silar P."/>
            <person name="Natvig D."/>
            <person name="Lalanne C."/>
            <person name="Gautier V."/>
            <person name="Ament-Velasquez S.L."/>
            <person name="Kruys A."/>
            <person name="Hutchinson M.I."/>
            <person name="Powell A.J."/>
            <person name="Barry K."/>
            <person name="Miller A.N."/>
            <person name="Grigoriev I.V."/>
            <person name="Debuchy R."/>
            <person name="Gladieux P."/>
            <person name="Thoren M.H."/>
            <person name="Johannesson H."/>
        </authorList>
    </citation>
    <scope>NUCLEOTIDE SEQUENCE</scope>
    <source>
        <strain evidence="3">CBS 307.81</strain>
    </source>
</reference>
<dbReference type="PANTHER" id="PTHR28023:SF1">
    <property type="entry name" value="UPF0357 PROTEIN YCL012C"/>
    <property type="match status" value="1"/>
</dbReference>
<gene>
    <name evidence="3" type="ORF">QBC41DRAFT_120039</name>
</gene>
<dbReference type="EMBL" id="JAULSY010000053">
    <property type="protein sequence ID" value="KAK0668666.1"/>
    <property type="molecule type" value="Genomic_DNA"/>
</dbReference>
<dbReference type="Proteomes" id="UP001174997">
    <property type="component" value="Unassembled WGS sequence"/>
</dbReference>
<dbReference type="Pfam" id="PF09435">
    <property type="entry name" value="DUF2015"/>
    <property type="match status" value="1"/>
</dbReference>
<comment type="caution">
    <text evidence="3">The sequence shown here is derived from an EMBL/GenBank/DDBJ whole genome shotgun (WGS) entry which is preliminary data.</text>
</comment>
<dbReference type="PANTHER" id="PTHR28023">
    <property type="entry name" value="UPF0357 PROTEIN YCL012C"/>
    <property type="match status" value="1"/>
</dbReference>
<dbReference type="AlphaFoldDB" id="A0AA40DB88"/>